<dbReference type="SUPFAM" id="SSF103473">
    <property type="entry name" value="MFS general substrate transporter"/>
    <property type="match status" value="1"/>
</dbReference>
<evidence type="ECO:0000256" key="5">
    <source>
        <dbReference type="ARBA" id="ARBA00022989"/>
    </source>
</evidence>
<evidence type="ECO:0000313" key="9">
    <source>
        <dbReference type="EMBL" id="MBR0671420.1"/>
    </source>
</evidence>
<evidence type="ECO:0000256" key="7">
    <source>
        <dbReference type="SAM" id="Phobius"/>
    </source>
</evidence>
<dbReference type="InterPro" id="IPR036259">
    <property type="entry name" value="MFS_trans_sf"/>
</dbReference>
<feature type="transmembrane region" description="Helical" evidence="7">
    <location>
        <begin position="335"/>
        <end position="357"/>
    </location>
</feature>
<dbReference type="Gene3D" id="1.20.1250.20">
    <property type="entry name" value="MFS general substrate transporter like domains"/>
    <property type="match status" value="2"/>
</dbReference>
<evidence type="ECO:0000313" key="10">
    <source>
        <dbReference type="Proteomes" id="UP001138751"/>
    </source>
</evidence>
<feature type="transmembrane region" description="Helical" evidence="7">
    <location>
        <begin position="417"/>
        <end position="437"/>
    </location>
</feature>
<feature type="transmembrane region" description="Helical" evidence="7">
    <location>
        <begin position="278"/>
        <end position="305"/>
    </location>
</feature>
<keyword evidence="6 7" id="KW-0472">Membrane</keyword>
<dbReference type="PANTHER" id="PTHR42718">
    <property type="entry name" value="MAJOR FACILITATOR SUPERFAMILY MULTIDRUG TRANSPORTER MFSC"/>
    <property type="match status" value="1"/>
</dbReference>
<evidence type="ECO:0000256" key="2">
    <source>
        <dbReference type="ARBA" id="ARBA00022448"/>
    </source>
</evidence>
<evidence type="ECO:0000256" key="1">
    <source>
        <dbReference type="ARBA" id="ARBA00004651"/>
    </source>
</evidence>
<feature type="transmembrane region" description="Helical" evidence="7">
    <location>
        <begin position="126"/>
        <end position="148"/>
    </location>
</feature>
<dbReference type="EMBL" id="JAAEDM010000019">
    <property type="protein sequence ID" value="MBR0671420.1"/>
    <property type="molecule type" value="Genomic_DNA"/>
</dbReference>
<feature type="transmembrane region" description="Helical" evidence="7">
    <location>
        <begin position="93"/>
        <end position="114"/>
    </location>
</feature>
<keyword evidence="2" id="KW-0813">Transport</keyword>
<evidence type="ECO:0000256" key="6">
    <source>
        <dbReference type="ARBA" id="ARBA00023136"/>
    </source>
</evidence>
<feature type="transmembrane region" description="Helical" evidence="7">
    <location>
        <begin position="154"/>
        <end position="171"/>
    </location>
</feature>
<proteinExistence type="predicted"/>
<protein>
    <submittedName>
        <fullName evidence="9">MFS transporter</fullName>
    </submittedName>
</protein>
<dbReference type="InterPro" id="IPR011701">
    <property type="entry name" value="MFS"/>
</dbReference>
<comment type="subcellular location">
    <subcellularLocation>
        <location evidence="1">Cell membrane</location>
        <topology evidence="1">Multi-pass membrane protein</topology>
    </subcellularLocation>
</comment>
<evidence type="ECO:0000259" key="8">
    <source>
        <dbReference type="PROSITE" id="PS50850"/>
    </source>
</evidence>
<keyword evidence="10" id="KW-1185">Reference proteome</keyword>
<dbReference type="PANTHER" id="PTHR42718:SF46">
    <property type="entry name" value="BLR6921 PROTEIN"/>
    <property type="match status" value="1"/>
</dbReference>
<organism evidence="9 10">
    <name type="scientific">Neoroseomonas soli</name>
    <dbReference type="NCBI Taxonomy" id="1081025"/>
    <lineage>
        <taxon>Bacteria</taxon>
        <taxon>Pseudomonadati</taxon>
        <taxon>Pseudomonadota</taxon>
        <taxon>Alphaproteobacteria</taxon>
        <taxon>Acetobacterales</taxon>
        <taxon>Acetobacteraceae</taxon>
        <taxon>Neoroseomonas</taxon>
    </lineage>
</organism>
<dbReference type="CDD" id="cd17321">
    <property type="entry name" value="MFS_MMR_MDR_like"/>
    <property type="match status" value="1"/>
</dbReference>
<feature type="transmembrane region" description="Helical" evidence="7">
    <location>
        <begin position="183"/>
        <end position="202"/>
    </location>
</feature>
<accession>A0A9X9WW91</accession>
<dbReference type="GO" id="GO:0022857">
    <property type="term" value="F:transmembrane transporter activity"/>
    <property type="evidence" value="ECO:0007669"/>
    <property type="project" value="InterPro"/>
</dbReference>
<dbReference type="Pfam" id="PF07690">
    <property type="entry name" value="MFS_1"/>
    <property type="match status" value="1"/>
</dbReference>
<feature type="domain" description="Major facilitator superfamily (MFS) profile" evidence="8">
    <location>
        <begin position="1"/>
        <end position="441"/>
    </location>
</feature>
<dbReference type="Proteomes" id="UP001138751">
    <property type="component" value="Unassembled WGS sequence"/>
</dbReference>
<dbReference type="PROSITE" id="PS50850">
    <property type="entry name" value="MFS"/>
    <property type="match status" value="1"/>
</dbReference>
<feature type="transmembrane region" description="Helical" evidence="7">
    <location>
        <begin position="64"/>
        <end position="87"/>
    </location>
</feature>
<keyword evidence="5 7" id="KW-1133">Transmembrane helix</keyword>
<dbReference type="GO" id="GO:0005886">
    <property type="term" value="C:plasma membrane"/>
    <property type="evidence" value="ECO:0007669"/>
    <property type="project" value="UniProtKB-SubCell"/>
</dbReference>
<reference evidence="9" key="1">
    <citation type="submission" date="2020-01" db="EMBL/GenBank/DDBJ databases">
        <authorList>
            <person name="Rat A."/>
        </authorList>
    </citation>
    <scope>NUCLEOTIDE SEQUENCE</scope>
    <source>
        <strain evidence="9">LMG 31231</strain>
    </source>
</reference>
<evidence type="ECO:0000256" key="3">
    <source>
        <dbReference type="ARBA" id="ARBA00022475"/>
    </source>
</evidence>
<comment type="caution">
    <text evidence="9">The sequence shown here is derived from an EMBL/GenBank/DDBJ whole genome shotgun (WGS) entry which is preliminary data.</text>
</comment>
<sequence>MPVLLGTSVVPLDSTVNVAFPAIAGAFGLEVPAIQWIVICYTLTYGSLMLAVGRIGDIFGHLRVFRAGLVWSAAAFLLCALAPTYPALLGARVLQGIGAALVIGCGPALATLLFPDEMRARALAAYATAFAAGAAIGPLAGGVLVQAFGWEAVYWIRTPVTLAALALLRGVAAAPGPGRRETFDAAGALLFTTTVATMLLAVNRAPSMLALLLAAVAAACLGGFLWWSARSPRPLIDLGLFRRPGFAALNLANMLVNLASFAVMLVGPFYLARIAGLPALWLGFVLAAAPLGGMLGSSLGGWAVARFGARPVVLAGAALTATGLLVVAFCGAATPIAAVVFAFALQGVGVGLFTLAYTDVVTATMRREDRGVAGSLAMLTRTLGVVTAASVLTLLFGATEASLLAGGAAAEDAFLGAFHRVFLVAAALPALALPLLARRAG</sequence>
<keyword evidence="4 7" id="KW-0812">Transmembrane</keyword>
<evidence type="ECO:0000256" key="4">
    <source>
        <dbReference type="ARBA" id="ARBA00022692"/>
    </source>
</evidence>
<dbReference type="AlphaFoldDB" id="A0A9X9WW91"/>
<dbReference type="InterPro" id="IPR020846">
    <property type="entry name" value="MFS_dom"/>
</dbReference>
<feature type="transmembrane region" description="Helical" evidence="7">
    <location>
        <begin position="34"/>
        <end position="52"/>
    </location>
</feature>
<feature type="transmembrane region" description="Helical" evidence="7">
    <location>
        <begin position="378"/>
        <end position="397"/>
    </location>
</feature>
<feature type="transmembrane region" description="Helical" evidence="7">
    <location>
        <begin position="248"/>
        <end position="272"/>
    </location>
</feature>
<reference evidence="9" key="2">
    <citation type="journal article" date="2021" name="Syst. Appl. Microbiol.">
        <title>Roseomonas hellenica sp. nov., isolated from roots of wild-growing Alkanna tinctoria.</title>
        <authorList>
            <person name="Rat A."/>
            <person name="Naranjo H.D."/>
            <person name="Lebbe L."/>
            <person name="Cnockaert M."/>
            <person name="Krigas N."/>
            <person name="Grigoriadou K."/>
            <person name="Maloupa E."/>
            <person name="Willems A."/>
        </authorList>
    </citation>
    <scope>NUCLEOTIDE SEQUENCE</scope>
    <source>
        <strain evidence="9">LMG 31231</strain>
    </source>
</reference>
<feature type="transmembrane region" description="Helical" evidence="7">
    <location>
        <begin position="312"/>
        <end position="329"/>
    </location>
</feature>
<feature type="transmembrane region" description="Helical" evidence="7">
    <location>
        <begin position="208"/>
        <end position="227"/>
    </location>
</feature>
<name>A0A9X9WW91_9PROT</name>
<keyword evidence="3" id="KW-1003">Cell membrane</keyword>
<gene>
    <name evidence="9" type="ORF">GXW76_09575</name>
</gene>